<comment type="function">
    <text evidence="23">Small GTP-binding protein which cycles between an inactive GDP-bound and an active GTP-bound form, and the rate of cycling is regulated by guanine nucleotide exchange factors (GEF) and GTPase-activating proteins (GAP). GTP-binding protein that does not act as an allosteric activator of the cholera toxin catalytic subunit. Recruits CYTH1, CYTH2, CYTH3 and CYTH4 to the plasma membrane in GDP-bound form.</text>
</comment>
<evidence type="ECO:0000256" key="9">
    <source>
        <dbReference type="ARBA" id="ARBA00022490"/>
    </source>
</evidence>
<evidence type="ECO:0000256" key="13">
    <source>
        <dbReference type="ARBA" id="ARBA00022837"/>
    </source>
</evidence>
<name>A0AAW0NKR3_9GOBI</name>
<evidence type="ECO:0000256" key="1">
    <source>
        <dbReference type="ARBA" id="ARBA00004188"/>
    </source>
</evidence>
<dbReference type="PANTHER" id="PTHR11977">
    <property type="entry name" value="VILLIN"/>
    <property type="match status" value="1"/>
</dbReference>
<dbReference type="CDD" id="cd11292">
    <property type="entry name" value="gelsolin_S3_like"/>
    <property type="match status" value="1"/>
</dbReference>
<dbReference type="GO" id="GO:0008154">
    <property type="term" value="P:actin polymerization or depolymerization"/>
    <property type="evidence" value="ECO:0007669"/>
    <property type="project" value="TreeGrafter"/>
</dbReference>
<evidence type="ECO:0000256" key="8">
    <source>
        <dbReference type="ARBA" id="ARBA00022475"/>
    </source>
</evidence>
<comment type="similarity">
    <text evidence="5">Belongs to the villin/gelsolin family.</text>
</comment>
<dbReference type="GO" id="GO:0005546">
    <property type="term" value="F:phosphatidylinositol-4,5-bisphosphate binding"/>
    <property type="evidence" value="ECO:0007669"/>
    <property type="project" value="TreeGrafter"/>
</dbReference>
<dbReference type="SMART" id="SM00262">
    <property type="entry name" value="GEL"/>
    <property type="match status" value="5"/>
</dbReference>
<dbReference type="PROSITE" id="PS51419">
    <property type="entry name" value="RAB"/>
    <property type="match status" value="1"/>
</dbReference>
<evidence type="ECO:0000256" key="10">
    <source>
        <dbReference type="ARBA" id="ARBA00022707"/>
    </source>
</evidence>
<dbReference type="GO" id="GO:0002102">
    <property type="term" value="C:podosome"/>
    <property type="evidence" value="ECO:0007669"/>
    <property type="project" value="UniProtKB-SubCell"/>
</dbReference>
<evidence type="ECO:0000256" key="3">
    <source>
        <dbReference type="ARBA" id="ARBA00004245"/>
    </source>
</evidence>
<dbReference type="GO" id="GO:0046872">
    <property type="term" value="F:metal ion binding"/>
    <property type="evidence" value="ECO:0007669"/>
    <property type="project" value="UniProtKB-KW"/>
</dbReference>
<feature type="domain" description="Gelsolin-like" evidence="28">
    <location>
        <begin position="71"/>
        <end position="151"/>
    </location>
</feature>
<dbReference type="CDD" id="cd04152">
    <property type="entry name" value="Arl4_Arl7"/>
    <property type="match status" value="1"/>
</dbReference>
<dbReference type="FunFam" id="3.40.20.10:FF:000004">
    <property type="entry name" value="Gelsolin"/>
    <property type="match status" value="1"/>
</dbReference>
<feature type="domain" description="Gelsolin-like" evidence="28">
    <location>
        <begin position="452"/>
        <end position="527"/>
    </location>
</feature>
<dbReference type="SUPFAM" id="SSF52540">
    <property type="entry name" value="P-loop containing nucleoside triphosphate hydrolases"/>
    <property type="match status" value="1"/>
</dbReference>
<dbReference type="GO" id="GO:0005525">
    <property type="term" value="F:GTP binding"/>
    <property type="evidence" value="ECO:0007669"/>
    <property type="project" value="UniProtKB-KW"/>
</dbReference>
<proteinExistence type="inferred from homology"/>
<dbReference type="Gene3D" id="3.40.50.300">
    <property type="entry name" value="P-loop containing nucleotide triphosphate hydrolases"/>
    <property type="match status" value="1"/>
</dbReference>
<evidence type="ECO:0000256" key="7">
    <source>
        <dbReference type="ARBA" id="ARBA00022467"/>
    </source>
</evidence>
<evidence type="ECO:0000256" key="14">
    <source>
        <dbReference type="ARBA" id="ARBA00022949"/>
    </source>
</evidence>
<dbReference type="Gene3D" id="3.40.20.10">
    <property type="entry name" value="Severin"/>
    <property type="match status" value="6"/>
</dbReference>
<feature type="binding site" evidence="26">
    <location>
        <begin position="890"/>
        <end position="893"/>
    </location>
    <ligand>
        <name>GTP</name>
        <dbReference type="ChEBI" id="CHEBI:37565"/>
    </ligand>
</feature>
<dbReference type="InterPro" id="IPR027417">
    <property type="entry name" value="P-loop_NTPase"/>
</dbReference>
<keyword evidence="16" id="KW-0472">Membrane</keyword>
<evidence type="ECO:0000256" key="23">
    <source>
        <dbReference type="ARBA" id="ARBA00055358"/>
    </source>
</evidence>
<dbReference type="PANTHER" id="PTHR11977:SF78">
    <property type="entry name" value="SCINDERIN"/>
    <property type="match status" value="1"/>
</dbReference>
<gene>
    <name evidence="29" type="ORF">WMY93_019299</name>
</gene>
<dbReference type="SUPFAM" id="SSF55753">
    <property type="entry name" value="Actin depolymerizing proteins"/>
    <property type="match status" value="6"/>
</dbReference>
<evidence type="ECO:0000256" key="16">
    <source>
        <dbReference type="ARBA" id="ARBA00023136"/>
    </source>
</evidence>
<evidence type="ECO:0000313" key="30">
    <source>
        <dbReference type="Proteomes" id="UP001460270"/>
    </source>
</evidence>
<dbReference type="SMART" id="SM00178">
    <property type="entry name" value="SAR"/>
    <property type="match status" value="1"/>
</dbReference>
<evidence type="ECO:0000256" key="24">
    <source>
        <dbReference type="ARBA" id="ARBA00066179"/>
    </source>
</evidence>
<dbReference type="GO" id="GO:0007417">
    <property type="term" value="P:central nervous system development"/>
    <property type="evidence" value="ECO:0007669"/>
    <property type="project" value="TreeGrafter"/>
</dbReference>
<dbReference type="SMART" id="SM00177">
    <property type="entry name" value="ARF"/>
    <property type="match status" value="1"/>
</dbReference>
<dbReference type="AlphaFoldDB" id="A0AAW0NKR3"/>
<evidence type="ECO:0000256" key="21">
    <source>
        <dbReference type="ARBA" id="ARBA00023288"/>
    </source>
</evidence>
<comment type="caution">
    <text evidence="29">The sequence shown here is derived from an EMBL/GenBank/DDBJ whole genome shotgun (WGS) entry which is preliminary data.</text>
</comment>
<evidence type="ECO:0000256" key="2">
    <source>
        <dbReference type="ARBA" id="ARBA00004236"/>
    </source>
</evidence>
<dbReference type="EMBL" id="JBBPFD010000014">
    <property type="protein sequence ID" value="KAK7898446.1"/>
    <property type="molecule type" value="Genomic_DNA"/>
</dbReference>
<dbReference type="SMART" id="SM00173">
    <property type="entry name" value="RAS"/>
    <property type="match status" value="1"/>
</dbReference>
<feature type="domain" description="Gelsolin-like" evidence="28">
    <location>
        <begin position="628"/>
        <end position="680"/>
    </location>
</feature>
<dbReference type="NCBIfam" id="TIGR00231">
    <property type="entry name" value="small_GTP"/>
    <property type="match status" value="1"/>
</dbReference>
<keyword evidence="14" id="KW-0965">Cell junction</keyword>
<evidence type="ECO:0000256" key="4">
    <source>
        <dbReference type="ARBA" id="ARBA00004604"/>
    </source>
</evidence>
<dbReference type="FunFam" id="3.40.20.10:FF:000040">
    <property type="entry name" value="macrophage-capping protein-like isoform X1"/>
    <property type="match status" value="1"/>
</dbReference>
<dbReference type="CDD" id="cd11293">
    <property type="entry name" value="gelsolin_S4_like"/>
    <property type="match status" value="1"/>
</dbReference>
<feature type="domain" description="Gelsolin-like" evidence="28">
    <location>
        <begin position="312"/>
        <end position="384"/>
    </location>
</feature>
<dbReference type="Proteomes" id="UP001460270">
    <property type="component" value="Unassembled WGS sequence"/>
</dbReference>
<evidence type="ECO:0000313" key="29">
    <source>
        <dbReference type="EMBL" id="KAK7898446.1"/>
    </source>
</evidence>
<dbReference type="GO" id="GO:0005737">
    <property type="term" value="C:cytoplasm"/>
    <property type="evidence" value="ECO:0007669"/>
    <property type="project" value="TreeGrafter"/>
</dbReference>
<keyword evidence="21" id="KW-0449">Lipoprotein</keyword>
<feature type="binding site" evidence="26">
    <location>
        <begin position="782"/>
        <end position="789"/>
    </location>
    <ligand>
        <name>GTP</name>
        <dbReference type="ChEBI" id="CHEBI:37565"/>
    </ligand>
</feature>
<dbReference type="Pfam" id="PF00626">
    <property type="entry name" value="Gelsolin"/>
    <property type="match status" value="6"/>
</dbReference>
<dbReference type="InterPro" id="IPR007122">
    <property type="entry name" value="Villin/Gelsolin"/>
</dbReference>
<dbReference type="Pfam" id="PF00025">
    <property type="entry name" value="Arf"/>
    <property type="match status" value="1"/>
</dbReference>
<feature type="domain" description="Gelsolin-like" evidence="28">
    <location>
        <begin position="191"/>
        <end position="264"/>
    </location>
</feature>
<keyword evidence="20" id="KW-0966">Cell projection</keyword>
<dbReference type="GO" id="GO:0005886">
    <property type="term" value="C:plasma membrane"/>
    <property type="evidence" value="ECO:0007669"/>
    <property type="project" value="UniProtKB-SubCell"/>
</dbReference>
<dbReference type="CDD" id="cd11288">
    <property type="entry name" value="gelsolin_S5_like"/>
    <property type="match status" value="1"/>
</dbReference>
<dbReference type="GO" id="GO:0051015">
    <property type="term" value="F:actin filament binding"/>
    <property type="evidence" value="ECO:0007669"/>
    <property type="project" value="InterPro"/>
</dbReference>
<dbReference type="InterPro" id="IPR006689">
    <property type="entry name" value="Small_GTPase_ARF/SAR"/>
</dbReference>
<evidence type="ECO:0000256" key="18">
    <source>
        <dbReference type="ARBA" id="ARBA00023212"/>
    </source>
</evidence>
<evidence type="ECO:0000256" key="6">
    <source>
        <dbReference type="ARBA" id="ARBA00014288"/>
    </source>
</evidence>
<evidence type="ECO:0000256" key="27">
    <source>
        <dbReference type="PIRSR" id="PIRSR606689-2"/>
    </source>
</evidence>
<keyword evidence="27" id="KW-0479">Metal-binding</keyword>
<feature type="binding site" evidence="27">
    <location>
        <position position="806"/>
    </location>
    <ligand>
        <name>Mg(2+)</name>
        <dbReference type="ChEBI" id="CHEBI:18420"/>
    </ligand>
</feature>
<keyword evidence="30" id="KW-1185">Reference proteome</keyword>
<dbReference type="InterPro" id="IPR029006">
    <property type="entry name" value="ADF-H/Gelsolin-like_dom_sf"/>
</dbReference>
<evidence type="ECO:0000256" key="25">
    <source>
        <dbReference type="ARBA" id="ARBA00072379"/>
    </source>
</evidence>
<keyword evidence="19" id="KW-0539">Nucleus</keyword>
<dbReference type="FunFam" id="3.40.20.10:FF:000002">
    <property type="entry name" value="Gelsolin"/>
    <property type="match status" value="1"/>
</dbReference>
<dbReference type="GO" id="GO:0051016">
    <property type="term" value="P:barbed-end actin filament capping"/>
    <property type="evidence" value="ECO:0007669"/>
    <property type="project" value="TreeGrafter"/>
</dbReference>
<evidence type="ECO:0000256" key="17">
    <source>
        <dbReference type="ARBA" id="ARBA00023203"/>
    </source>
</evidence>
<dbReference type="InterPro" id="IPR005225">
    <property type="entry name" value="Small_GTP-bd"/>
</dbReference>
<keyword evidence="15 26" id="KW-0342">GTP-binding</keyword>
<evidence type="ECO:0000256" key="26">
    <source>
        <dbReference type="PIRSR" id="PIRSR606689-1"/>
    </source>
</evidence>
<dbReference type="PRINTS" id="PR00597">
    <property type="entry name" value="GELSOLIN"/>
</dbReference>
<accession>A0AAW0NKR3</accession>
<sequence>MRSTRPLPLPPPPQQTLYKDSSHCRLRHYTEEARCGLRLKCVTALSLNMVEHKEFVKAKEVGLHIWRIENMELVPVPDTLHGSFYTGDAYVIINTVKKRDIYVYQLHFWLGKECSQDESTAATIFTVQMDEYLGGKPVQYRELQGVESTAFTSYFKGGITYKTGGVASGFHHVVTNELTASRLLHIKGRRVVRATQVPLGWASFNSGDCFIVDLGHTIYQWCGSKCNKFERLKAAQVARGIRDNERNARAQLVVVEEGSEPNALIKVLGEKPELPEGNDDEDVSADISNRKMAKLYMVSDASGSMKLSLVREENPFHQSDLLSDECFILDHGKNNIIFVWKGRNANTDERREAMKTAEGFIQQMGYPANTQIQVLPEGGETPMFKQFFQGWRDREQSQGLGKVYVTERIAHIQQVEFDASKLHQSHHMAAQYNMVDDGSGDTKIWRVESSGRVPVDESCYGQFYGGDCYIILYTYGSRQIIYTWQGSSSSIDDLTASAFLTVELDRSLGGNAVQVRVCQGKEPPHLLSLFKSKPLIIYKNGTSRLGGTLPPPDKQLFQVRRNLASITRIAEVDVCAGSLNSNDAFLLKLPEGRGFLWMGKGASEEEQRGAEYMSQVLQCTTTLVIEASESGFVWIGKDANEVEKTESVKSAVQYIKSDPSGRDKNTPLVVVKQSHEPPTFTGWFLAWDPLHWDSELVALRSSGAVDLETHETGAHCELFCRNTRICGSALTRICKATVAVNTKRLLGILSDGFLKMGNGISDQPTIFSCLPSFQSFHIVILGLDCAGKTTVLYRLRFNEFVNTVPTKGFNTEKIKISIGSKRRTASFHFWDVGGQEKLRPLWRSYTRCADGIIFVVDSVDTERVEEAKTELHKVTRLAENQGVPVLVVANKQDLRNSLTLPEMESMLALGELSMATPWHLQPACAIIGEGLQEGLEKLHAMIMKRRKMLRQQKKKR</sequence>
<evidence type="ECO:0000256" key="15">
    <source>
        <dbReference type="ARBA" id="ARBA00023134"/>
    </source>
</evidence>
<keyword evidence="7" id="KW-0117">Actin capping</keyword>
<evidence type="ECO:0000256" key="20">
    <source>
        <dbReference type="ARBA" id="ARBA00023273"/>
    </source>
</evidence>
<organism evidence="29 30">
    <name type="scientific">Mugilogobius chulae</name>
    <name type="common">yellowstripe goby</name>
    <dbReference type="NCBI Taxonomy" id="88201"/>
    <lineage>
        <taxon>Eukaryota</taxon>
        <taxon>Metazoa</taxon>
        <taxon>Chordata</taxon>
        <taxon>Craniata</taxon>
        <taxon>Vertebrata</taxon>
        <taxon>Euteleostomi</taxon>
        <taxon>Actinopterygii</taxon>
        <taxon>Neopterygii</taxon>
        <taxon>Teleostei</taxon>
        <taxon>Neoteleostei</taxon>
        <taxon>Acanthomorphata</taxon>
        <taxon>Gobiaria</taxon>
        <taxon>Gobiiformes</taxon>
        <taxon>Gobioidei</taxon>
        <taxon>Gobiidae</taxon>
        <taxon>Gobionellinae</taxon>
        <taxon>Mugilogobius</taxon>
    </lineage>
</organism>
<dbReference type="CDD" id="cd11290">
    <property type="entry name" value="gelsolin_S1_like"/>
    <property type="match status" value="1"/>
</dbReference>
<keyword evidence="13" id="KW-0106">Calcium</keyword>
<comment type="subunit">
    <text evidence="24">Interacts with CYTH2. Interacts with KPNA2; the interaction is direct. Does not interact with ARL4A.</text>
</comment>
<feature type="binding site" evidence="27">
    <location>
        <position position="789"/>
    </location>
    <ligand>
        <name>Mg(2+)</name>
        <dbReference type="ChEBI" id="CHEBI:18420"/>
    </ligand>
</feature>
<evidence type="ECO:0000256" key="19">
    <source>
        <dbReference type="ARBA" id="ARBA00023242"/>
    </source>
</evidence>
<dbReference type="GO" id="GO:0003924">
    <property type="term" value="F:GTPase activity"/>
    <property type="evidence" value="ECO:0007669"/>
    <property type="project" value="InterPro"/>
</dbReference>
<dbReference type="InterPro" id="IPR007123">
    <property type="entry name" value="Gelsolin-like_dom"/>
</dbReference>
<evidence type="ECO:0000259" key="28">
    <source>
        <dbReference type="Pfam" id="PF00626"/>
    </source>
</evidence>
<keyword evidence="9" id="KW-0963">Cytoplasm</keyword>
<keyword evidence="18" id="KW-0206">Cytoskeleton</keyword>
<dbReference type="GO" id="GO:0051014">
    <property type="term" value="P:actin filament severing"/>
    <property type="evidence" value="ECO:0007669"/>
    <property type="project" value="TreeGrafter"/>
</dbReference>
<evidence type="ECO:0000256" key="5">
    <source>
        <dbReference type="ARBA" id="ARBA00008418"/>
    </source>
</evidence>
<keyword evidence="27" id="KW-0460">Magnesium</keyword>
<dbReference type="GO" id="GO:0030031">
    <property type="term" value="P:cell projection assembly"/>
    <property type="evidence" value="ECO:0007669"/>
    <property type="project" value="TreeGrafter"/>
</dbReference>
<dbReference type="CDD" id="cd11289">
    <property type="entry name" value="gelsolin_S2_like"/>
    <property type="match status" value="1"/>
</dbReference>
<keyword evidence="11" id="KW-0677">Repeat</keyword>
<protein>
    <recommendedName>
        <fullName evidence="25">ADP-ribosylation factor-like protein 4A</fullName>
    </recommendedName>
    <alternativeName>
        <fullName evidence="22">Adseverin</fullName>
    </alternativeName>
    <alternativeName>
        <fullName evidence="6">Scinderin</fullName>
    </alternativeName>
</protein>
<dbReference type="PROSITE" id="PS51417">
    <property type="entry name" value="ARF"/>
    <property type="match status" value="1"/>
</dbReference>
<keyword evidence="10" id="KW-0519">Myristate</keyword>
<evidence type="ECO:0000256" key="11">
    <source>
        <dbReference type="ARBA" id="ARBA00022737"/>
    </source>
</evidence>
<dbReference type="SMART" id="SM00175">
    <property type="entry name" value="RAB"/>
    <property type="match status" value="1"/>
</dbReference>
<keyword evidence="8" id="KW-1003">Cell membrane</keyword>
<feature type="binding site" evidence="26">
    <location>
        <position position="834"/>
    </location>
    <ligand>
        <name>GTP</name>
        <dbReference type="ChEBI" id="CHEBI:37565"/>
    </ligand>
</feature>
<keyword evidence="17" id="KW-0009">Actin-binding</keyword>
<dbReference type="FunFam" id="3.40.50.300:FF:000658">
    <property type="entry name" value="ADP-ribosylation factor-like protein 4A"/>
    <property type="match status" value="1"/>
</dbReference>
<evidence type="ECO:0000256" key="12">
    <source>
        <dbReference type="ARBA" id="ARBA00022741"/>
    </source>
</evidence>
<dbReference type="GO" id="GO:0005730">
    <property type="term" value="C:nucleolus"/>
    <property type="evidence" value="ECO:0007669"/>
    <property type="project" value="UniProtKB-SubCell"/>
</dbReference>
<evidence type="ECO:0000256" key="22">
    <source>
        <dbReference type="ARBA" id="ARBA00030694"/>
    </source>
</evidence>
<feature type="domain" description="Gelsolin-like" evidence="28">
    <location>
        <begin position="570"/>
        <end position="610"/>
    </location>
</feature>
<reference evidence="30" key="1">
    <citation type="submission" date="2024-04" db="EMBL/GenBank/DDBJ databases">
        <title>Salinicola lusitanus LLJ914,a marine bacterium isolated from the Okinawa Trough.</title>
        <authorList>
            <person name="Li J."/>
        </authorList>
    </citation>
    <scope>NUCLEOTIDE SEQUENCE [LARGE SCALE GENOMIC DNA]</scope>
</reference>
<keyword evidence="12 26" id="KW-0547">Nucleotide-binding</keyword>
<comment type="subcellular location">
    <subcellularLocation>
        <location evidence="2">Cell membrane</location>
    </subcellularLocation>
    <subcellularLocation>
        <location evidence="1">Cell projection</location>
        <location evidence="1">Podosome</location>
    </subcellularLocation>
    <subcellularLocation>
        <location evidence="3">Cytoplasm</location>
        <location evidence="3">Cytoskeleton</location>
    </subcellularLocation>
    <subcellularLocation>
        <location evidence="4">Nucleus</location>
        <location evidence="4">Nucleolus</location>
    </subcellularLocation>
</comment>